<dbReference type="STRING" id="1122207.MUS1_03100"/>
<evidence type="ECO:0000313" key="2">
    <source>
        <dbReference type="EMBL" id="ETX12587.1"/>
    </source>
</evidence>
<dbReference type="RefSeq" id="WP_051436066.1">
    <property type="nucleotide sequence ID" value="NZ_JAMB01000001.1"/>
</dbReference>
<evidence type="ECO:0000259" key="1">
    <source>
        <dbReference type="Pfam" id="PF13524"/>
    </source>
</evidence>
<feature type="domain" description="Spore protein YkvP/CgeB glycosyl transferase-like" evidence="1">
    <location>
        <begin position="199"/>
        <end position="338"/>
    </location>
</feature>
<reference evidence="2 3" key="1">
    <citation type="submission" date="2014-01" db="EMBL/GenBank/DDBJ databases">
        <title>Marinomonas ushuaiensis DSM 15871 Genome Sequencing.</title>
        <authorList>
            <person name="Lai Q."/>
            <person name="Shao Z.S."/>
        </authorList>
    </citation>
    <scope>NUCLEOTIDE SEQUENCE [LARGE SCALE GENOMIC DNA]</scope>
    <source>
        <strain evidence="2 3">DSM 15871</strain>
    </source>
</reference>
<dbReference type="OrthoDB" id="110463at2"/>
<evidence type="ECO:0000313" key="3">
    <source>
        <dbReference type="Proteomes" id="UP000054058"/>
    </source>
</evidence>
<dbReference type="PATRIC" id="fig|1122207.3.peg.635"/>
<dbReference type="EMBL" id="JAMB01000001">
    <property type="protein sequence ID" value="ETX12587.1"/>
    <property type="molecule type" value="Genomic_DNA"/>
</dbReference>
<dbReference type="SUPFAM" id="SSF53756">
    <property type="entry name" value="UDP-Glycosyltransferase/glycogen phosphorylase"/>
    <property type="match status" value="1"/>
</dbReference>
<protein>
    <recommendedName>
        <fullName evidence="1">Spore protein YkvP/CgeB glycosyl transferase-like domain-containing protein</fullName>
    </recommendedName>
</protein>
<organism evidence="2 3">
    <name type="scientific">Marinomonas ushuaiensis DSM 15871</name>
    <dbReference type="NCBI Taxonomy" id="1122207"/>
    <lineage>
        <taxon>Bacteria</taxon>
        <taxon>Pseudomonadati</taxon>
        <taxon>Pseudomonadota</taxon>
        <taxon>Gammaproteobacteria</taxon>
        <taxon>Oceanospirillales</taxon>
        <taxon>Oceanospirillaceae</taxon>
        <taxon>Marinomonas</taxon>
    </lineage>
</organism>
<accession>X7E9G9</accession>
<name>X7E9G9_9GAMM</name>
<dbReference type="InterPro" id="IPR055259">
    <property type="entry name" value="YkvP/CgeB_Glyco_trans-like"/>
</dbReference>
<dbReference type="Pfam" id="PF13524">
    <property type="entry name" value="Glyco_trans_1_2"/>
    <property type="match status" value="1"/>
</dbReference>
<dbReference type="Proteomes" id="UP000054058">
    <property type="component" value="Unassembled WGS sequence"/>
</dbReference>
<dbReference type="eggNOG" id="COG4641">
    <property type="taxonomic scope" value="Bacteria"/>
</dbReference>
<comment type="caution">
    <text evidence="2">The sequence shown here is derived from an EMBL/GenBank/DDBJ whole genome shotgun (WGS) entry which is preliminary data.</text>
</comment>
<dbReference type="AlphaFoldDB" id="X7E9G9"/>
<proteinExistence type="predicted"/>
<gene>
    <name evidence="2" type="ORF">MUS1_03100</name>
</gene>
<sequence length="351" mass="41032">MNILQVGDFNFDYYDESLFLEFNENTQTKVDKFQWNHYFSNYQYNSVFAKIYYTLENRYKCGLLVKKLNRDLLQQVKSGSYDVIFLWRAVHLYPSTVRELKKVAVVIGYNNDQTFSKHHPWWLFYLLKRGIPFYDHYFVYRASDKASIEKLGCTSSVFMPTFDASRIYPIENVNKQYDVAFIGHYEDDGRDQLLLLLIKQGFKVRLNGQRWQKSPCYAELNSLLGKDIEPVYEGYNEALNSAKVCLSFLSKLNNDTYTRRTLEIPATKTVMLAEYTDDQADMFKPDVEAVYFSNHQEAVDKLRWLIDSPDVASTIALAGYSKVISGSYQLKHRVDDIIKIAKEKMAVRNGK</sequence>
<keyword evidence="3" id="KW-1185">Reference proteome</keyword>